<organism evidence="1 2">
    <name type="scientific">Symbiodinium natans</name>
    <dbReference type="NCBI Taxonomy" id="878477"/>
    <lineage>
        <taxon>Eukaryota</taxon>
        <taxon>Sar</taxon>
        <taxon>Alveolata</taxon>
        <taxon>Dinophyceae</taxon>
        <taxon>Suessiales</taxon>
        <taxon>Symbiodiniaceae</taxon>
        <taxon>Symbiodinium</taxon>
    </lineage>
</organism>
<keyword evidence="2" id="KW-1185">Reference proteome</keyword>
<dbReference type="AlphaFoldDB" id="A0A812MHE1"/>
<evidence type="ECO:0000313" key="2">
    <source>
        <dbReference type="Proteomes" id="UP000604046"/>
    </source>
</evidence>
<name>A0A812MHE1_9DINO</name>
<reference evidence="1" key="1">
    <citation type="submission" date="2021-02" db="EMBL/GenBank/DDBJ databases">
        <authorList>
            <person name="Dougan E. K."/>
            <person name="Rhodes N."/>
            <person name="Thang M."/>
            <person name="Chan C."/>
        </authorList>
    </citation>
    <scope>NUCLEOTIDE SEQUENCE</scope>
</reference>
<evidence type="ECO:0000313" key="1">
    <source>
        <dbReference type="EMBL" id="CAE7266454.1"/>
    </source>
</evidence>
<protein>
    <submittedName>
        <fullName evidence="1">POL protein</fullName>
    </submittedName>
</protein>
<accession>A0A812MHE1</accession>
<dbReference type="EMBL" id="CAJNDS010001584">
    <property type="protein sequence ID" value="CAE7266454.1"/>
    <property type="molecule type" value="Genomic_DNA"/>
</dbReference>
<sequence length="401" mass="45758">MPKICTGFVDPDGGVRPCIFAEDGQGGPAQSKGGSCLFCDAGKLELALGSRIGKGNLVRRLKAWHRKGTPVYEAAFTFGTLCALSDSKRQVLRWGAGEPARFERKTSWLHRKKLRLKRFLWGRPIPVASNESLQYLRNEVASSSTYWQNLLCSFSVCRKMESTSSARKAKKRNCGYWKKTSGTAAARNWRRKWWRVRRLIKEQLLAWAAKGPPWNCSAEFQWAMEEEILEPGLHVSLQSTSIENHPICFVAEDGELLYFERNGPYGNKLTTAMRSINNALGKEVVKTYETETSNHMQERGYALHPHMVTGCIYSPLYVTNMLQAFGFKLQLWRDSQTWPAGAKSLLQIRGKDAWYTQYWAALTRRDDKVYLLDCQKDAPVHIPKWQQSVVMYITYAVVPLQ</sequence>
<dbReference type="Proteomes" id="UP000604046">
    <property type="component" value="Unassembled WGS sequence"/>
</dbReference>
<comment type="caution">
    <text evidence="1">The sequence shown here is derived from an EMBL/GenBank/DDBJ whole genome shotgun (WGS) entry which is preliminary data.</text>
</comment>
<gene>
    <name evidence="1" type="primary">POL</name>
    <name evidence="1" type="ORF">SNAT2548_LOCUS14100</name>
</gene>
<proteinExistence type="predicted"/>